<proteinExistence type="predicted"/>
<dbReference type="InterPro" id="IPR053977">
    <property type="entry name" value="Rv2466c-like"/>
</dbReference>
<gene>
    <name evidence="1" type="primary">lom20</name>
</gene>
<dbReference type="EMBL" id="KF731828">
    <property type="protein sequence ID" value="AHZ61854.1"/>
    <property type="molecule type" value="Genomic_DNA"/>
</dbReference>
<dbReference type="SUPFAM" id="SSF52833">
    <property type="entry name" value="Thioredoxin-like"/>
    <property type="match status" value="1"/>
</dbReference>
<dbReference type="Gene3D" id="3.40.30.10">
    <property type="entry name" value="Glutaredoxin"/>
    <property type="match status" value="1"/>
</dbReference>
<dbReference type="AlphaFoldDB" id="A0A059U8G2"/>
<sequence>MSDEVRTPVDFWFDPTCPWAWITSRWLLEVARQRPITPCWHVMSLTLLNEGRDDLPARYRSGMRGALEAVRVCVAAEQKYGAPALGRLYTELGTRFHLENAPRQRSTYAAALVAANLDPGLVVAANSTEYDEALRATHDDGVGRVGTDVGTPVIAVRDVAFFGPVVSPAPRGAAALRLWDGLLALATTEGFFELKRSRTQGPVVN</sequence>
<reference evidence="1" key="1">
    <citation type="journal article" date="2014" name="Tetrahedron">
        <title>Discovery of the lomaiviticin biosynthetic gene cluster in Salinispora pacifica.</title>
        <authorList>
            <person name="Janso J.E."/>
            <person name="Haltli B.A."/>
            <person name="Eustaquio A.S."/>
            <person name="Kulowski K."/>
            <person name="Waldman A.J."/>
            <person name="Zha L."/>
            <person name="Nakamura H."/>
            <person name="Bernan V.S."/>
            <person name="He H."/>
            <person name="Carter G.T."/>
            <person name="Koehn F.E."/>
            <person name="Balskus E.P."/>
        </authorList>
    </citation>
    <scope>NUCLEOTIDE SEQUENCE</scope>
    <source>
        <strain evidence="1">DPJ-0016</strain>
    </source>
</reference>
<name>A0A059U8G2_SALPI</name>
<organism evidence="1">
    <name type="scientific">Salinispora pacifica</name>
    <dbReference type="NCBI Taxonomy" id="351187"/>
    <lineage>
        <taxon>Bacteria</taxon>
        <taxon>Bacillati</taxon>
        <taxon>Actinomycetota</taxon>
        <taxon>Actinomycetes</taxon>
        <taxon>Micromonosporales</taxon>
        <taxon>Micromonosporaceae</taxon>
        <taxon>Salinispora</taxon>
    </lineage>
</organism>
<protein>
    <submittedName>
        <fullName evidence="1">Lom20</fullName>
    </submittedName>
</protein>
<accession>A0A059U8G2</accession>
<dbReference type="InterPro" id="IPR036249">
    <property type="entry name" value="Thioredoxin-like_sf"/>
</dbReference>
<dbReference type="Pfam" id="PF22234">
    <property type="entry name" value="Rv2466c-like"/>
    <property type="match status" value="1"/>
</dbReference>
<evidence type="ECO:0000313" key="1">
    <source>
        <dbReference type="EMBL" id="AHZ61854.1"/>
    </source>
</evidence>